<reference evidence="2 3" key="1">
    <citation type="submission" date="2015-07" db="EMBL/GenBank/DDBJ databases">
        <title>Foodborne Vibrio parahaemolyticus Isolates.</title>
        <authorList>
            <person name="Ronholm J."/>
            <person name="Petronella N."/>
            <person name="Kenwell R."/>
            <person name="Banerjee S."/>
        </authorList>
    </citation>
    <scope>NUCLEOTIDE SEQUENCE [LARGE SCALE GENOMIC DNA]</scope>
    <source>
        <strain evidence="2 3">HS-06-05</strain>
    </source>
</reference>
<feature type="transmembrane region" description="Helical" evidence="1">
    <location>
        <begin position="28"/>
        <end position="61"/>
    </location>
</feature>
<comment type="caution">
    <text evidence="2">The sequence shown here is derived from an EMBL/GenBank/DDBJ whole genome shotgun (WGS) entry which is preliminary data.</text>
</comment>
<evidence type="ECO:0000256" key="1">
    <source>
        <dbReference type="SAM" id="Phobius"/>
    </source>
</evidence>
<feature type="transmembrane region" description="Helical" evidence="1">
    <location>
        <begin position="112"/>
        <end position="132"/>
    </location>
</feature>
<gene>
    <name evidence="2" type="ORF">ACX05_21205</name>
</gene>
<evidence type="ECO:0000313" key="3">
    <source>
        <dbReference type="Proteomes" id="UP000037697"/>
    </source>
</evidence>
<keyword evidence="1" id="KW-0472">Membrane</keyword>
<proteinExistence type="predicted"/>
<name>A0AAW3ISE3_VIBPH</name>
<dbReference type="EMBL" id="LIRS01000126">
    <property type="protein sequence ID" value="KOY22743.1"/>
    <property type="molecule type" value="Genomic_DNA"/>
</dbReference>
<dbReference type="AlphaFoldDB" id="A0AAW3ISE3"/>
<keyword evidence="1" id="KW-1133">Transmembrane helix</keyword>
<organism evidence="2 3">
    <name type="scientific">Vibrio parahaemolyticus</name>
    <dbReference type="NCBI Taxonomy" id="670"/>
    <lineage>
        <taxon>Bacteria</taxon>
        <taxon>Pseudomonadati</taxon>
        <taxon>Pseudomonadota</taxon>
        <taxon>Gammaproteobacteria</taxon>
        <taxon>Vibrionales</taxon>
        <taxon>Vibrionaceae</taxon>
        <taxon>Vibrio</taxon>
    </lineage>
</organism>
<sequence length="152" mass="17534">MTEYVINEEYLDLVEKQFKQWAKFLNNAIGILAFTFALACLGTNVPWLNACFSVLIVGYVWHQGKNNFPEEIEKLRKEAKNNKEVKGNKQAKLVVKALVSEHLNWKTLITKYPVYLLGYIFLLTTACSPIFYKALVQLFGSADFFAHFFKLI</sequence>
<protein>
    <submittedName>
        <fullName evidence="2">Uncharacterized protein</fullName>
    </submittedName>
</protein>
<dbReference type="RefSeq" id="WP_029827085.1">
    <property type="nucleotide sequence ID" value="NZ_CP023710.1"/>
</dbReference>
<accession>A0AAW3ISE3</accession>
<evidence type="ECO:0000313" key="2">
    <source>
        <dbReference type="EMBL" id="KOY22743.1"/>
    </source>
</evidence>
<keyword evidence="1" id="KW-0812">Transmembrane</keyword>
<dbReference type="Proteomes" id="UP000037697">
    <property type="component" value="Unassembled WGS sequence"/>
</dbReference>